<dbReference type="eggNOG" id="ENOG5032UXB">
    <property type="taxonomic scope" value="Bacteria"/>
</dbReference>
<dbReference type="STRING" id="68570.DC74_7960"/>
<evidence type="ECO:0000313" key="3">
    <source>
        <dbReference type="Proteomes" id="UP000288351"/>
    </source>
</evidence>
<dbReference type="RefSeq" id="WP_016575158.1">
    <property type="nucleotide sequence ID" value="NZ_BHXC01000001.1"/>
</dbReference>
<protein>
    <submittedName>
        <fullName evidence="2">Membrane protein</fullName>
    </submittedName>
</protein>
<dbReference type="InterPro" id="IPR005530">
    <property type="entry name" value="SPW"/>
</dbReference>
<sequence length="153" mass="16591">MSDLSRHATTDITSHPDVAEMRERYARLLSGRQATALDGLVLLAGMYTAISPWVVHFRLTSPELAVNNLIIGLVLTVIGLGLTRSPERMYRLSWTCAVIGVWMIISPWVVTAGHRPTAGLIWNNVWIGAVTLALGLAATRLAMATGAPRESTT</sequence>
<dbReference type="Pfam" id="PF03779">
    <property type="entry name" value="SPW"/>
    <property type="match status" value="1"/>
</dbReference>
<feature type="domain" description="SPW repeat-containing integral membrane" evidence="1">
    <location>
        <begin position="38"/>
        <end position="136"/>
    </location>
</feature>
<reference evidence="2 3" key="1">
    <citation type="journal article" date="2019" name="Microbiol. Resour. Announc.">
        <title>Draft Genome Sequence of the Most Traditional epsilon-Poly-l-Lysine Producer, Streptomyces albulus NBRC14147.</title>
        <authorList>
            <person name="Yamanaka K."/>
            <person name="Hamano Y."/>
        </authorList>
    </citation>
    <scope>NUCLEOTIDE SEQUENCE [LARGE SCALE GENOMIC DNA]</scope>
    <source>
        <strain evidence="2 3">NBRC 14147</strain>
    </source>
</reference>
<evidence type="ECO:0000259" key="1">
    <source>
        <dbReference type="Pfam" id="PF03779"/>
    </source>
</evidence>
<evidence type="ECO:0000313" key="2">
    <source>
        <dbReference type="EMBL" id="GCB87594.1"/>
    </source>
</evidence>
<dbReference type="Proteomes" id="UP000288351">
    <property type="component" value="Unassembled WGS sequence"/>
</dbReference>
<gene>
    <name evidence="2" type="ORF">SALB_00245</name>
</gene>
<name>A0A059WG16_STRNR</name>
<proteinExistence type="predicted"/>
<comment type="caution">
    <text evidence="2">The sequence shown here is derived from an EMBL/GenBank/DDBJ whole genome shotgun (WGS) entry which is preliminary data.</text>
</comment>
<accession>A0A059WG16</accession>
<dbReference type="EMBL" id="BHXC01000001">
    <property type="protein sequence ID" value="GCB87594.1"/>
    <property type="molecule type" value="Genomic_DNA"/>
</dbReference>
<organism evidence="2 3">
    <name type="scientific">Streptomyces noursei</name>
    <name type="common">Streptomyces albulus</name>
    <dbReference type="NCBI Taxonomy" id="1971"/>
    <lineage>
        <taxon>Bacteria</taxon>
        <taxon>Bacillati</taxon>
        <taxon>Actinomycetota</taxon>
        <taxon>Actinomycetes</taxon>
        <taxon>Kitasatosporales</taxon>
        <taxon>Streptomycetaceae</taxon>
        <taxon>Streptomyces</taxon>
    </lineage>
</organism>
<dbReference type="AlphaFoldDB" id="A0A059WG16"/>